<proteinExistence type="inferred from homology"/>
<dbReference type="PANTHER" id="PTHR23408:SF3">
    <property type="entry name" value="METHYLMALONIC ACIDURIA TYPE A PROTEIN, MITOCHONDRIAL"/>
    <property type="match status" value="1"/>
</dbReference>
<keyword evidence="4" id="KW-1185">Reference proteome</keyword>
<comment type="similarity">
    <text evidence="1">Belongs to the SIMIBI class G3E GTPase family. ArgK/MeaB subfamily.</text>
</comment>
<dbReference type="Gene3D" id="1.10.287.130">
    <property type="match status" value="1"/>
</dbReference>
<reference evidence="3 4" key="1">
    <citation type="submission" date="2021-05" db="EMBL/GenBank/DDBJ databases">
        <title>Kineosporia and Streptomyces sp. nov. two new marine actinobacteria isolated from Coral.</title>
        <authorList>
            <person name="Buangrab K."/>
            <person name="Sutthacheep M."/>
            <person name="Yeemin T."/>
            <person name="Harunari E."/>
            <person name="Igarashi Y."/>
            <person name="Kanchanasin P."/>
            <person name="Tanasupawat S."/>
            <person name="Phongsopitanun W."/>
        </authorList>
    </citation>
    <scope>NUCLEOTIDE SEQUENCE [LARGE SCALE GENOMIC DNA]</scope>
    <source>
        <strain evidence="3 4">J2-2</strain>
    </source>
</reference>
<sequence length="347" mass="36886">MRQPLDLDETARQIRAGGRAWIARAITLVESSRPDHRRQAQELLTLLGPSPDTMRVGVSGVPGAGKSTFIDALGGRLVDAGHRVAVLAVDPSSTRSGGSILGDKTRMTRLATDPRAFVRPSPSAGTLGGVARATREAMAVLEAAGHDVVLVETVGVGQSETAVAEMVDTFLLLTLARSGDQLQGLKKGVLELADVIAVNKADGPHEIEARRAARELGGALHLLAGSSPAWQPPVLTCSAQQGSGLDEVWAQVLRHRETLDLPGKRRRQLIGWTWSMVRDGLLDQLRDSVPVRELTPRLERQVLAGELTPAAAAEQVLALLRAAERPAVHRETGRAAREPGAAEGRGD</sequence>
<feature type="compositionally biased region" description="Low complexity" evidence="2">
    <location>
        <begin position="338"/>
        <end position="347"/>
    </location>
</feature>
<dbReference type="Proteomes" id="UP001197247">
    <property type="component" value="Unassembled WGS sequence"/>
</dbReference>
<dbReference type="RefSeq" id="WP_214154392.1">
    <property type="nucleotide sequence ID" value="NZ_JAHBAY010000001.1"/>
</dbReference>
<dbReference type="Gene3D" id="3.40.50.300">
    <property type="entry name" value="P-loop containing nucleotide triphosphate hydrolases"/>
    <property type="match status" value="1"/>
</dbReference>
<dbReference type="PANTHER" id="PTHR23408">
    <property type="entry name" value="METHYLMALONYL-COA MUTASE"/>
    <property type="match status" value="1"/>
</dbReference>
<dbReference type="EC" id="3.6.5.-" evidence="3"/>
<organism evidence="3 4">
    <name type="scientific">Kineosporia corallincola</name>
    <dbReference type="NCBI Taxonomy" id="2835133"/>
    <lineage>
        <taxon>Bacteria</taxon>
        <taxon>Bacillati</taxon>
        <taxon>Actinomycetota</taxon>
        <taxon>Actinomycetes</taxon>
        <taxon>Kineosporiales</taxon>
        <taxon>Kineosporiaceae</taxon>
        <taxon>Kineosporia</taxon>
    </lineage>
</organism>
<dbReference type="NCBIfam" id="NF006958">
    <property type="entry name" value="PRK09435.1"/>
    <property type="match status" value="1"/>
</dbReference>
<feature type="region of interest" description="Disordered" evidence="2">
    <location>
        <begin position="326"/>
        <end position="347"/>
    </location>
</feature>
<dbReference type="GO" id="GO:0016787">
    <property type="term" value="F:hydrolase activity"/>
    <property type="evidence" value="ECO:0007669"/>
    <property type="project" value="UniProtKB-KW"/>
</dbReference>
<dbReference type="Gene3D" id="1.20.5.170">
    <property type="match status" value="1"/>
</dbReference>
<keyword evidence="3" id="KW-0378">Hydrolase</keyword>
<evidence type="ECO:0000256" key="1">
    <source>
        <dbReference type="ARBA" id="ARBA00009625"/>
    </source>
</evidence>
<name>A0ABS5TAN9_9ACTN</name>
<dbReference type="InterPro" id="IPR027417">
    <property type="entry name" value="P-loop_NTPase"/>
</dbReference>
<evidence type="ECO:0000313" key="3">
    <source>
        <dbReference type="EMBL" id="MBT0768139.1"/>
    </source>
</evidence>
<dbReference type="EMBL" id="JAHBAY010000001">
    <property type="protein sequence ID" value="MBT0768139.1"/>
    <property type="molecule type" value="Genomic_DNA"/>
</dbReference>
<dbReference type="InterPro" id="IPR005129">
    <property type="entry name" value="GTPase_ArgK"/>
</dbReference>
<gene>
    <name evidence="3" type="primary">meaB</name>
    <name evidence="3" type="ORF">KIH74_04350</name>
</gene>
<evidence type="ECO:0000256" key="2">
    <source>
        <dbReference type="SAM" id="MobiDB-lite"/>
    </source>
</evidence>
<protein>
    <submittedName>
        <fullName evidence="3">Methylmalonyl Co-A mutase-associated GTPase MeaB</fullName>
        <ecNumber evidence="3">3.6.5.-</ecNumber>
    </submittedName>
</protein>
<dbReference type="CDD" id="cd03114">
    <property type="entry name" value="MMAA-like"/>
    <property type="match status" value="1"/>
</dbReference>
<feature type="compositionally biased region" description="Basic and acidic residues" evidence="2">
    <location>
        <begin position="326"/>
        <end position="337"/>
    </location>
</feature>
<evidence type="ECO:0000313" key="4">
    <source>
        <dbReference type="Proteomes" id="UP001197247"/>
    </source>
</evidence>
<comment type="caution">
    <text evidence="3">The sequence shown here is derived from an EMBL/GenBank/DDBJ whole genome shotgun (WGS) entry which is preliminary data.</text>
</comment>
<dbReference type="Pfam" id="PF03308">
    <property type="entry name" value="MeaB"/>
    <property type="match status" value="1"/>
</dbReference>
<dbReference type="SUPFAM" id="SSF52540">
    <property type="entry name" value="P-loop containing nucleoside triphosphate hydrolases"/>
    <property type="match status" value="1"/>
</dbReference>
<accession>A0ABS5TAN9</accession>
<dbReference type="NCBIfam" id="TIGR00750">
    <property type="entry name" value="lao"/>
    <property type="match status" value="1"/>
</dbReference>